<feature type="transmembrane region" description="Helical" evidence="1">
    <location>
        <begin position="215"/>
        <end position="232"/>
    </location>
</feature>
<keyword evidence="4" id="KW-1185">Reference proteome</keyword>
<sequence>MSQGEQHTPSRTGKPFYLFCLLTLCLLLVAGPKSAKALEVPQYQGYVTDLAGMISPGERQKLEQMLLAFEQSDSTQIAVLTIPSLEGDSLEDFSIRTVDAWKIGQKGKDNGVLLLVSKGDRKIRIEVGRGLEGVLTDLLAGRIVDQIISPRFKSGQLDQGFEAGITTIISATRGEYKGTGSSRRGARKGSQSSLFNYLIFFAILVGFLGRLSKPVGALAGAALLPLFAFLGISSPLGWLILLLLIPGGALLGLLLPLFFANAGGGGMYLGGGGFGGGGGGDSFGGFGGGGFGGGGASGGW</sequence>
<feature type="domain" description="TPM" evidence="2">
    <location>
        <begin position="47"/>
        <end position="170"/>
    </location>
</feature>
<keyword evidence="1" id="KW-0472">Membrane</keyword>
<keyword evidence="1" id="KW-1133">Transmembrane helix</keyword>
<keyword evidence="1" id="KW-0812">Transmembrane</keyword>
<dbReference type="AlphaFoldDB" id="A0A9X4RMB7"/>
<dbReference type="EMBL" id="JAPHEH010000001">
    <property type="protein sequence ID" value="MDG4476210.1"/>
    <property type="molecule type" value="Genomic_DNA"/>
</dbReference>
<dbReference type="Gene3D" id="3.10.310.50">
    <property type="match status" value="1"/>
</dbReference>
<dbReference type="Pfam" id="PF04536">
    <property type="entry name" value="TPM_phosphatase"/>
    <property type="match status" value="1"/>
</dbReference>
<evidence type="ECO:0000256" key="1">
    <source>
        <dbReference type="SAM" id="Phobius"/>
    </source>
</evidence>
<gene>
    <name evidence="3" type="ORF">OLX77_08580</name>
</gene>
<organism evidence="3 4">
    <name type="scientific">Thiovibrio frasassiensis</name>
    <dbReference type="NCBI Taxonomy" id="2984131"/>
    <lineage>
        <taxon>Bacteria</taxon>
        <taxon>Pseudomonadati</taxon>
        <taxon>Thermodesulfobacteriota</taxon>
        <taxon>Desulfobulbia</taxon>
        <taxon>Desulfobulbales</taxon>
        <taxon>Thiovibrionaceae</taxon>
        <taxon>Thiovibrio</taxon>
    </lineage>
</organism>
<reference evidence="3" key="1">
    <citation type="journal article" date="2022" name="bioRxiv">
        <title>Thiovibrio frasassiensisgen. nov., sp. nov., an autotrophic, elemental sulfur disproportionating bacterium isolated from sulfidic karst sediment, and proposal of Thiovibrionaceae fam. nov.</title>
        <authorList>
            <person name="Aronson H."/>
            <person name="Thomas C."/>
            <person name="Bhattacharyya M."/>
            <person name="Eckstein S."/>
            <person name="Jensen S."/>
            <person name="Barco R."/>
            <person name="Macalady J."/>
            <person name="Amend J."/>
        </authorList>
    </citation>
    <scope>NUCLEOTIDE SEQUENCE</scope>
    <source>
        <strain evidence="3">RS19-109</strain>
    </source>
</reference>
<reference evidence="3" key="2">
    <citation type="submission" date="2022-10" db="EMBL/GenBank/DDBJ databases">
        <authorList>
            <person name="Aronson H.S."/>
        </authorList>
    </citation>
    <scope>NUCLEOTIDE SEQUENCE</scope>
    <source>
        <strain evidence="3">RS19-109</strain>
    </source>
</reference>
<dbReference type="RefSeq" id="WP_307633180.1">
    <property type="nucleotide sequence ID" value="NZ_JAPHEH010000001.1"/>
</dbReference>
<dbReference type="PANTHER" id="PTHR30373">
    <property type="entry name" value="UPF0603 PROTEIN YGCG"/>
    <property type="match status" value="1"/>
</dbReference>
<evidence type="ECO:0000313" key="4">
    <source>
        <dbReference type="Proteomes" id="UP001154240"/>
    </source>
</evidence>
<feature type="transmembrane region" description="Helical" evidence="1">
    <location>
        <begin position="192"/>
        <end position="208"/>
    </location>
</feature>
<dbReference type="InterPro" id="IPR007621">
    <property type="entry name" value="TPM_dom"/>
</dbReference>
<dbReference type="Proteomes" id="UP001154240">
    <property type="component" value="Unassembled WGS sequence"/>
</dbReference>
<evidence type="ECO:0000259" key="2">
    <source>
        <dbReference type="Pfam" id="PF04536"/>
    </source>
</evidence>
<comment type="caution">
    <text evidence="3">The sequence shown here is derived from an EMBL/GenBank/DDBJ whole genome shotgun (WGS) entry which is preliminary data.</text>
</comment>
<evidence type="ECO:0000313" key="3">
    <source>
        <dbReference type="EMBL" id="MDG4476210.1"/>
    </source>
</evidence>
<proteinExistence type="predicted"/>
<accession>A0A9X4RMB7</accession>
<dbReference type="PANTHER" id="PTHR30373:SF2">
    <property type="entry name" value="UPF0603 PROTEIN YGCG"/>
    <property type="match status" value="1"/>
</dbReference>
<protein>
    <submittedName>
        <fullName evidence="3">TPM domain-containing protein</fullName>
    </submittedName>
</protein>
<name>A0A9X4RMB7_9BACT</name>